<evidence type="ECO:0000256" key="1">
    <source>
        <dbReference type="SAM" id="MobiDB-lite"/>
    </source>
</evidence>
<dbReference type="OrthoDB" id="10069349at2759"/>
<gene>
    <name evidence="3" type="ORF">B0A48_07041</name>
</gene>
<dbReference type="Pfam" id="PF00179">
    <property type="entry name" value="UQ_con"/>
    <property type="match status" value="1"/>
</dbReference>
<proteinExistence type="predicted"/>
<feature type="domain" description="UBC core" evidence="2">
    <location>
        <begin position="313"/>
        <end position="460"/>
    </location>
</feature>
<dbReference type="InterPro" id="IPR000608">
    <property type="entry name" value="UBC"/>
</dbReference>
<dbReference type="PROSITE" id="PS50127">
    <property type="entry name" value="UBC_2"/>
    <property type="match status" value="1"/>
</dbReference>
<dbReference type="STRING" id="1507870.A0A1V8T7T2"/>
<evidence type="ECO:0000259" key="2">
    <source>
        <dbReference type="PROSITE" id="PS50127"/>
    </source>
</evidence>
<dbReference type="SUPFAM" id="SSF53300">
    <property type="entry name" value="vWA-like"/>
    <property type="match status" value="1"/>
</dbReference>
<feature type="compositionally biased region" description="Acidic residues" evidence="1">
    <location>
        <begin position="497"/>
        <end position="513"/>
    </location>
</feature>
<dbReference type="PANTHER" id="PTHR24068">
    <property type="entry name" value="UBIQUITIN-CONJUGATING ENZYME E2"/>
    <property type="match status" value="1"/>
</dbReference>
<dbReference type="AlphaFoldDB" id="A0A1V8T7T2"/>
<feature type="compositionally biased region" description="Acidic residues" evidence="1">
    <location>
        <begin position="472"/>
        <end position="489"/>
    </location>
</feature>
<sequence>MWKLWRQEFETRGNVTYRDIQIWYDMKDSGDGLASGTYFNDSSTRFSTVLHTGSCTGHLEEESVFADPGRVRDPNQLLVLKVHVASTRQHDHSPRLIRLDVLKQMFEALINRMLGSRFKTHLGLITVSKRASMQTPLSYVIENFRRATTGMRADGDTALWDGMALARDQISDLDTTSHGVAYDCWNDGITVDTVSLGREENEGLRTLSYVLGGYTFKPSSLANALAMCEIKPVLSLTERPTPRPVMASGTDRGVHKAHFTVSKWRASYTTVSEDNFPERKPHPNVNDTFIPLSAASQLSVRSAAGIAGARSNLRTNRLMNEMRQLVAKRGPSTYDVYVSETDISFWKVVRSGPEETPYVNGNFLLYIHAEDRYPAFAPKVRFITRIKHVNVNPRGRICHPILDRDWTGDTSMSRLLDTIYGLLYQAEMSDPVNTTSTLGYHHDQVEYADEVRDFVLLYADKSRKEWRQEILGGDDWDSEDEGSGSEEEDRTGPGYSENDEVDEEDDDEDGMED</sequence>
<evidence type="ECO:0000313" key="3">
    <source>
        <dbReference type="EMBL" id="OQO07344.1"/>
    </source>
</evidence>
<reference evidence="4" key="1">
    <citation type="submission" date="2017-03" db="EMBL/GenBank/DDBJ databases">
        <title>Genomes of endolithic fungi from Antarctica.</title>
        <authorList>
            <person name="Coleine C."/>
            <person name="Masonjones S."/>
            <person name="Stajich J.E."/>
        </authorList>
    </citation>
    <scope>NUCLEOTIDE SEQUENCE [LARGE SCALE GENOMIC DNA]</scope>
    <source>
        <strain evidence="4">CCFEE 5527</strain>
    </source>
</reference>
<dbReference type="EMBL" id="NAJO01000014">
    <property type="protein sequence ID" value="OQO07344.1"/>
    <property type="molecule type" value="Genomic_DNA"/>
</dbReference>
<keyword evidence="4" id="KW-1185">Reference proteome</keyword>
<dbReference type="SMART" id="SM00212">
    <property type="entry name" value="UBCc"/>
    <property type="match status" value="1"/>
</dbReference>
<dbReference type="SUPFAM" id="SSF54495">
    <property type="entry name" value="UBC-like"/>
    <property type="match status" value="1"/>
</dbReference>
<accession>A0A1V8T7T2</accession>
<comment type="caution">
    <text evidence="3">The sequence shown here is derived from an EMBL/GenBank/DDBJ whole genome shotgun (WGS) entry which is preliminary data.</text>
</comment>
<dbReference type="InterPro" id="IPR036465">
    <property type="entry name" value="vWFA_dom_sf"/>
</dbReference>
<organism evidence="3 4">
    <name type="scientific">Cryoendolithus antarcticus</name>
    <dbReference type="NCBI Taxonomy" id="1507870"/>
    <lineage>
        <taxon>Eukaryota</taxon>
        <taxon>Fungi</taxon>
        <taxon>Dikarya</taxon>
        <taxon>Ascomycota</taxon>
        <taxon>Pezizomycotina</taxon>
        <taxon>Dothideomycetes</taxon>
        <taxon>Dothideomycetidae</taxon>
        <taxon>Cladosporiales</taxon>
        <taxon>Cladosporiaceae</taxon>
        <taxon>Cryoendolithus</taxon>
    </lineage>
</organism>
<evidence type="ECO:0000313" key="4">
    <source>
        <dbReference type="Proteomes" id="UP000192596"/>
    </source>
</evidence>
<dbReference type="Gene3D" id="3.40.50.410">
    <property type="entry name" value="von Willebrand factor, type A domain"/>
    <property type="match status" value="1"/>
</dbReference>
<protein>
    <recommendedName>
        <fullName evidence="2">UBC core domain-containing protein</fullName>
    </recommendedName>
</protein>
<name>A0A1V8T7T2_9PEZI</name>
<dbReference type="Gene3D" id="3.10.110.10">
    <property type="entry name" value="Ubiquitin Conjugating Enzyme"/>
    <property type="match status" value="1"/>
</dbReference>
<dbReference type="InParanoid" id="A0A1V8T7T2"/>
<dbReference type="Proteomes" id="UP000192596">
    <property type="component" value="Unassembled WGS sequence"/>
</dbReference>
<dbReference type="InterPro" id="IPR016135">
    <property type="entry name" value="UBQ-conjugating_enzyme/RWD"/>
</dbReference>
<feature type="region of interest" description="Disordered" evidence="1">
    <location>
        <begin position="469"/>
        <end position="513"/>
    </location>
</feature>